<feature type="coiled-coil region" evidence="1">
    <location>
        <begin position="64"/>
        <end position="99"/>
    </location>
</feature>
<dbReference type="Proteomes" id="UP000800035">
    <property type="component" value="Unassembled WGS sequence"/>
</dbReference>
<organism evidence="2 3">
    <name type="scientific">Byssothecium circinans</name>
    <dbReference type="NCBI Taxonomy" id="147558"/>
    <lineage>
        <taxon>Eukaryota</taxon>
        <taxon>Fungi</taxon>
        <taxon>Dikarya</taxon>
        <taxon>Ascomycota</taxon>
        <taxon>Pezizomycotina</taxon>
        <taxon>Dothideomycetes</taxon>
        <taxon>Pleosporomycetidae</taxon>
        <taxon>Pleosporales</taxon>
        <taxon>Massarineae</taxon>
        <taxon>Massarinaceae</taxon>
        <taxon>Byssothecium</taxon>
    </lineage>
</organism>
<gene>
    <name evidence="2" type="ORF">CC80DRAFT_532195</name>
</gene>
<sequence length="447" mass="52326">MTKSWQDRCREHNIKEDEKAEYKDENLASRLVHKYSTASQLSEDTEQLKNVKDICGKDALILFLKDTLEDKRILRDKNAENEEQQISTAERQISNIVEAIGQDGWNSVIEDFVNTERNKILDSQKIVEVVGKSVKGTDDWKNMVSKGIKDGAFSQLGEREEYDRMLWLRGTFDAATWDSLMSDVVVPLSTEVDFGNERDIDRHQLRVNLYTWRFFIEKKVGFVDANSRTSMLEKYKYLHEHGQDRVWNQFLQVKRGDPDNTSTEIFLDFAEILRLGGKCTCTLEILSGKDCRKIWNWLHMAQEEFQEKYPPEEQEPVDRFEYEETTTREIEFHDDHFTLVLLPWRRGPNTSDALQCCPISHQHMQGYPPKYAACQILKETPPEEWTCGGFRYDDNAKEVQFPRVTRWQGGKCLRCSNGELGRDIKSAHRGYFDPTSDQLKDLKDWVY</sequence>
<proteinExistence type="predicted"/>
<evidence type="ECO:0000313" key="2">
    <source>
        <dbReference type="EMBL" id="KAF1960546.1"/>
    </source>
</evidence>
<keyword evidence="1" id="KW-0175">Coiled coil</keyword>
<name>A0A6A5UCB7_9PLEO</name>
<reference evidence="2" key="1">
    <citation type="journal article" date="2020" name="Stud. Mycol.">
        <title>101 Dothideomycetes genomes: a test case for predicting lifestyles and emergence of pathogens.</title>
        <authorList>
            <person name="Haridas S."/>
            <person name="Albert R."/>
            <person name="Binder M."/>
            <person name="Bloem J."/>
            <person name="Labutti K."/>
            <person name="Salamov A."/>
            <person name="Andreopoulos B."/>
            <person name="Baker S."/>
            <person name="Barry K."/>
            <person name="Bills G."/>
            <person name="Bluhm B."/>
            <person name="Cannon C."/>
            <person name="Castanera R."/>
            <person name="Culley D."/>
            <person name="Daum C."/>
            <person name="Ezra D."/>
            <person name="Gonzalez J."/>
            <person name="Henrissat B."/>
            <person name="Kuo A."/>
            <person name="Liang C."/>
            <person name="Lipzen A."/>
            <person name="Lutzoni F."/>
            <person name="Magnuson J."/>
            <person name="Mondo S."/>
            <person name="Nolan M."/>
            <person name="Ohm R."/>
            <person name="Pangilinan J."/>
            <person name="Park H.-J."/>
            <person name="Ramirez L."/>
            <person name="Alfaro M."/>
            <person name="Sun H."/>
            <person name="Tritt A."/>
            <person name="Yoshinaga Y."/>
            <person name="Zwiers L.-H."/>
            <person name="Turgeon B."/>
            <person name="Goodwin S."/>
            <person name="Spatafora J."/>
            <person name="Crous P."/>
            <person name="Grigoriev I."/>
        </authorList>
    </citation>
    <scope>NUCLEOTIDE SEQUENCE</scope>
    <source>
        <strain evidence="2">CBS 675.92</strain>
    </source>
</reference>
<dbReference type="AlphaFoldDB" id="A0A6A5UCB7"/>
<keyword evidence="3" id="KW-1185">Reference proteome</keyword>
<protein>
    <submittedName>
        <fullName evidence="2">Uncharacterized protein</fullName>
    </submittedName>
</protein>
<evidence type="ECO:0000313" key="3">
    <source>
        <dbReference type="Proteomes" id="UP000800035"/>
    </source>
</evidence>
<dbReference type="EMBL" id="ML976982">
    <property type="protein sequence ID" value="KAF1960546.1"/>
    <property type="molecule type" value="Genomic_DNA"/>
</dbReference>
<evidence type="ECO:0000256" key="1">
    <source>
        <dbReference type="SAM" id="Coils"/>
    </source>
</evidence>
<accession>A0A6A5UCB7</accession>